<organism evidence="2 3">
    <name type="scientific">Ramazzottius varieornatus</name>
    <name type="common">Water bear</name>
    <name type="synonym">Tardigrade</name>
    <dbReference type="NCBI Taxonomy" id="947166"/>
    <lineage>
        <taxon>Eukaryota</taxon>
        <taxon>Metazoa</taxon>
        <taxon>Ecdysozoa</taxon>
        <taxon>Tardigrada</taxon>
        <taxon>Eutardigrada</taxon>
        <taxon>Parachela</taxon>
        <taxon>Hypsibioidea</taxon>
        <taxon>Ramazzottiidae</taxon>
        <taxon>Ramazzottius</taxon>
    </lineage>
</organism>
<name>A0A1D1UY17_RAMVA</name>
<feature type="compositionally biased region" description="Basic and acidic residues" evidence="1">
    <location>
        <begin position="44"/>
        <end position="66"/>
    </location>
</feature>
<gene>
    <name evidence="2" type="primary">RvY_06299-1</name>
    <name evidence="2" type="synonym">RvY_06299.1</name>
    <name evidence="2" type="ORF">RvY_06299</name>
</gene>
<evidence type="ECO:0000313" key="3">
    <source>
        <dbReference type="Proteomes" id="UP000186922"/>
    </source>
</evidence>
<evidence type="ECO:0000256" key="1">
    <source>
        <dbReference type="SAM" id="MobiDB-lite"/>
    </source>
</evidence>
<sequence>MGGARKKARKENADEVFKNAAPKGEKAASKADIRGKNTSASEDASTKTETDGPAEDKSGPAKDKYG</sequence>
<evidence type="ECO:0000313" key="2">
    <source>
        <dbReference type="EMBL" id="GAU94544.1"/>
    </source>
</evidence>
<dbReference type="AlphaFoldDB" id="A0A1D1UY17"/>
<protein>
    <submittedName>
        <fullName evidence="2">Uncharacterized protein</fullName>
    </submittedName>
</protein>
<reference evidence="2 3" key="1">
    <citation type="journal article" date="2016" name="Nat. Commun.">
        <title>Extremotolerant tardigrade genome and improved radiotolerance of human cultured cells by tardigrade-unique protein.</title>
        <authorList>
            <person name="Hashimoto T."/>
            <person name="Horikawa D.D."/>
            <person name="Saito Y."/>
            <person name="Kuwahara H."/>
            <person name="Kozuka-Hata H."/>
            <person name="Shin-I T."/>
            <person name="Minakuchi Y."/>
            <person name="Ohishi K."/>
            <person name="Motoyama A."/>
            <person name="Aizu T."/>
            <person name="Enomoto A."/>
            <person name="Kondo K."/>
            <person name="Tanaka S."/>
            <person name="Hara Y."/>
            <person name="Koshikawa S."/>
            <person name="Sagara H."/>
            <person name="Miura T."/>
            <person name="Yokobori S."/>
            <person name="Miyagawa K."/>
            <person name="Suzuki Y."/>
            <person name="Kubo T."/>
            <person name="Oyama M."/>
            <person name="Kohara Y."/>
            <person name="Fujiyama A."/>
            <person name="Arakawa K."/>
            <person name="Katayama T."/>
            <person name="Toyoda A."/>
            <person name="Kunieda T."/>
        </authorList>
    </citation>
    <scope>NUCLEOTIDE SEQUENCE [LARGE SCALE GENOMIC DNA]</scope>
    <source>
        <strain evidence="2 3">YOKOZUNA-1</strain>
    </source>
</reference>
<keyword evidence="3" id="KW-1185">Reference proteome</keyword>
<feature type="region of interest" description="Disordered" evidence="1">
    <location>
        <begin position="1"/>
        <end position="66"/>
    </location>
</feature>
<dbReference type="EMBL" id="BDGG01000002">
    <property type="protein sequence ID" value="GAU94544.1"/>
    <property type="molecule type" value="Genomic_DNA"/>
</dbReference>
<comment type="caution">
    <text evidence="2">The sequence shown here is derived from an EMBL/GenBank/DDBJ whole genome shotgun (WGS) entry which is preliminary data.</text>
</comment>
<feature type="compositionally biased region" description="Basic and acidic residues" evidence="1">
    <location>
        <begin position="10"/>
        <end position="35"/>
    </location>
</feature>
<accession>A0A1D1UY17</accession>
<dbReference type="Proteomes" id="UP000186922">
    <property type="component" value="Unassembled WGS sequence"/>
</dbReference>
<proteinExistence type="predicted"/>